<evidence type="ECO:0000259" key="1">
    <source>
        <dbReference type="PROSITE" id="PS51725"/>
    </source>
</evidence>
<dbReference type="EMBL" id="JADQDC010000002">
    <property type="protein sequence ID" value="MBF9150190.1"/>
    <property type="molecule type" value="Genomic_DNA"/>
</dbReference>
<protein>
    <submittedName>
        <fullName evidence="2">Antibiotic biosynthesis monooxygenase</fullName>
    </submittedName>
</protein>
<dbReference type="Pfam" id="PF03992">
    <property type="entry name" value="ABM"/>
    <property type="match status" value="1"/>
</dbReference>
<gene>
    <name evidence="2" type="ORF">I2488_04180</name>
</gene>
<evidence type="ECO:0000313" key="2">
    <source>
        <dbReference type="EMBL" id="MBF9150190.1"/>
    </source>
</evidence>
<reference evidence="2 3" key="1">
    <citation type="submission" date="2020-11" db="EMBL/GenBank/DDBJ databases">
        <title>The genome sequence of Novosphingobium sp. 1Y9A.</title>
        <authorList>
            <person name="Liu Y."/>
        </authorList>
    </citation>
    <scope>NUCLEOTIDE SEQUENCE [LARGE SCALE GENOMIC DNA]</scope>
    <source>
        <strain evidence="2 3">1Y9A</strain>
    </source>
</reference>
<accession>A0ABS0HD59</accession>
<keyword evidence="2" id="KW-0503">Monooxygenase</keyword>
<dbReference type="RefSeq" id="WP_196274550.1">
    <property type="nucleotide sequence ID" value="NZ_JADQDC010000002.1"/>
</dbReference>
<organism evidence="2 3">
    <name type="scientific">Novosphingobium jiangmenense</name>
    <dbReference type="NCBI Taxonomy" id="2791981"/>
    <lineage>
        <taxon>Bacteria</taxon>
        <taxon>Pseudomonadati</taxon>
        <taxon>Pseudomonadota</taxon>
        <taxon>Alphaproteobacteria</taxon>
        <taxon>Sphingomonadales</taxon>
        <taxon>Sphingomonadaceae</taxon>
        <taxon>Novosphingobium</taxon>
    </lineage>
</organism>
<evidence type="ECO:0000313" key="3">
    <source>
        <dbReference type="Proteomes" id="UP000600799"/>
    </source>
</evidence>
<keyword evidence="2" id="KW-0560">Oxidoreductase</keyword>
<dbReference type="InterPro" id="IPR007138">
    <property type="entry name" value="ABM_dom"/>
</dbReference>
<dbReference type="SUPFAM" id="SSF54909">
    <property type="entry name" value="Dimeric alpha+beta barrel"/>
    <property type="match status" value="1"/>
</dbReference>
<feature type="domain" description="ABM" evidence="1">
    <location>
        <begin position="4"/>
        <end position="94"/>
    </location>
</feature>
<dbReference type="InterPro" id="IPR011008">
    <property type="entry name" value="Dimeric_a/b-barrel"/>
</dbReference>
<proteinExistence type="predicted"/>
<dbReference type="PROSITE" id="PS51725">
    <property type="entry name" value="ABM"/>
    <property type="match status" value="1"/>
</dbReference>
<dbReference type="Proteomes" id="UP000600799">
    <property type="component" value="Unassembled WGS sequence"/>
</dbReference>
<name>A0ABS0HD59_9SPHN</name>
<dbReference type="Gene3D" id="3.30.70.100">
    <property type="match status" value="1"/>
</dbReference>
<comment type="caution">
    <text evidence="2">The sequence shown here is derived from an EMBL/GenBank/DDBJ whole genome shotgun (WGS) entry which is preliminary data.</text>
</comment>
<dbReference type="GO" id="GO:0004497">
    <property type="term" value="F:monooxygenase activity"/>
    <property type="evidence" value="ECO:0007669"/>
    <property type="project" value="UniProtKB-KW"/>
</dbReference>
<sequence length="113" mass="12625">MERVTLWGWIDFEGKDAAEIVRGGAQYILPTYEEPGCIHYVWNADPLKPDRIWVYEEWETVGALADHLAGPLYRAMAGYLADAGMTGAEVDKYLAVRKQPVYDGSGLPKASFD</sequence>
<keyword evidence="3" id="KW-1185">Reference proteome</keyword>